<feature type="compositionally biased region" description="Polar residues" evidence="4">
    <location>
        <begin position="23"/>
        <end position="33"/>
    </location>
</feature>
<dbReference type="WBParaSite" id="Csp11.Scaffold627.g6922.t1">
    <property type="protein sequence ID" value="Csp11.Scaffold627.g6922.t1"/>
    <property type="gene ID" value="Csp11.Scaffold627.g6922"/>
</dbReference>
<feature type="region of interest" description="Disordered" evidence="4">
    <location>
        <begin position="1"/>
        <end position="33"/>
    </location>
</feature>
<evidence type="ECO:0000256" key="1">
    <source>
        <dbReference type="ARBA" id="ARBA00007017"/>
    </source>
</evidence>
<dbReference type="GO" id="GO:0006260">
    <property type="term" value="P:DNA replication"/>
    <property type="evidence" value="ECO:0007669"/>
    <property type="project" value="UniProtKB-KW"/>
</dbReference>
<evidence type="ECO:0000256" key="3">
    <source>
        <dbReference type="ARBA" id="ARBA00022705"/>
    </source>
</evidence>
<dbReference type="AlphaFoldDB" id="A0A1I7TKW2"/>
<dbReference type="PANTHER" id="PTHR13395">
    <property type="entry name" value="SISTER CHROMATID COHESION PROTEIN DCC1-RELATED"/>
    <property type="match status" value="1"/>
</dbReference>
<proteinExistence type="inferred from homology"/>
<reference evidence="6" key="1">
    <citation type="submission" date="2016-11" db="UniProtKB">
        <authorList>
            <consortium name="WormBaseParasite"/>
        </authorList>
    </citation>
    <scope>IDENTIFICATION</scope>
</reference>
<keyword evidence="5" id="KW-1185">Reference proteome</keyword>
<dbReference type="Pfam" id="PF09724">
    <property type="entry name" value="Dcc1"/>
    <property type="match status" value="1"/>
</dbReference>
<evidence type="ECO:0000313" key="6">
    <source>
        <dbReference type="WBParaSite" id="Csp11.Scaffold627.g6922.t1"/>
    </source>
</evidence>
<accession>A0A1I7TKW2</accession>
<dbReference type="GO" id="GO:0034088">
    <property type="term" value="P:maintenance of mitotic sister chromatid cohesion"/>
    <property type="evidence" value="ECO:0007669"/>
    <property type="project" value="TreeGrafter"/>
</dbReference>
<dbReference type="Proteomes" id="UP000095282">
    <property type="component" value="Unplaced"/>
</dbReference>
<evidence type="ECO:0000256" key="4">
    <source>
        <dbReference type="SAM" id="MobiDB-lite"/>
    </source>
</evidence>
<comment type="similarity">
    <text evidence="1">Belongs to the DCC1 family.</text>
</comment>
<dbReference type="InterPro" id="IPR019128">
    <property type="entry name" value="Dcc1"/>
</dbReference>
<organism evidence="5 6">
    <name type="scientific">Caenorhabditis tropicalis</name>
    <dbReference type="NCBI Taxonomy" id="1561998"/>
    <lineage>
        <taxon>Eukaryota</taxon>
        <taxon>Metazoa</taxon>
        <taxon>Ecdysozoa</taxon>
        <taxon>Nematoda</taxon>
        <taxon>Chromadorea</taxon>
        <taxon>Rhabditida</taxon>
        <taxon>Rhabditina</taxon>
        <taxon>Rhabditomorpha</taxon>
        <taxon>Rhabditoidea</taxon>
        <taxon>Rhabditidae</taxon>
        <taxon>Peloderinae</taxon>
        <taxon>Caenorhabditis</taxon>
    </lineage>
</organism>
<dbReference type="GO" id="GO:0000785">
    <property type="term" value="C:chromatin"/>
    <property type="evidence" value="ECO:0007669"/>
    <property type="project" value="TreeGrafter"/>
</dbReference>
<dbReference type="GO" id="GO:0000775">
    <property type="term" value="C:chromosome, centromeric region"/>
    <property type="evidence" value="ECO:0007669"/>
    <property type="project" value="TreeGrafter"/>
</dbReference>
<name>A0A1I7TKW2_9PELO</name>
<dbReference type="GO" id="GO:0031390">
    <property type="term" value="C:Ctf18 RFC-like complex"/>
    <property type="evidence" value="ECO:0007669"/>
    <property type="project" value="InterPro"/>
</dbReference>
<keyword evidence="3" id="KW-0235">DNA replication</keyword>
<evidence type="ECO:0000313" key="5">
    <source>
        <dbReference type="Proteomes" id="UP000095282"/>
    </source>
</evidence>
<dbReference type="eggNOG" id="KOG0798">
    <property type="taxonomic scope" value="Eukaryota"/>
</dbReference>
<sequence>MNRFITKSKPQSKRENVRPSEIPIQNENSNTDTNILTSSTEKLEEPSVMMKLQSAIRNSDAQSVFNMLSKNRPFDNGMHKTMTKLKFSTSYSESSSEYMLLSVDESVVNSLREGQSLSIRGDSSDDAVLCTDEQTFPMKIIESATTILLLHNELGSPDSPLSPNFQVETIDGKCFSSGELCPVVDVLNVGRLKDLLREQELRWDWIDREDDEILKGYKLRDLLNSVQMSVGELKTALADLPVFKFRNGNYRYLSHKYRGEMLGLIVELLDDNTVEDVTLESITFHALRNHFPPNVPDQVIHWFLETRCELTGARNATGDVYRFPDTNLIRDLTVVILYGTQKMPFDEFKVLLTKILPFGVEMNENVFEGVADISDAPFGKLITYLLPEDLPDTVQDRMLFLFDYRKLWTMEQLRPYFKDLYKSKVSFDKFVVQNCEYSLSDSNVMYYCGLR</sequence>
<dbReference type="PANTHER" id="PTHR13395:SF6">
    <property type="entry name" value="SISTER CHROMATID COHESION PROTEIN DCC1"/>
    <property type="match status" value="1"/>
</dbReference>
<dbReference type="STRING" id="1561998.A0A1I7TKW2"/>
<protein>
    <recommendedName>
        <fullName evidence="2">Sister chromatid cohesion protein DCC1</fullName>
    </recommendedName>
</protein>
<evidence type="ECO:0000256" key="2">
    <source>
        <dbReference type="ARBA" id="ARBA00017682"/>
    </source>
</evidence>